<comment type="caution">
    <text evidence="4">The sequence shown here is derived from an EMBL/GenBank/DDBJ whole genome shotgun (WGS) entry which is preliminary data.</text>
</comment>
<keyword evidence="5" id="KW-1185">Reference proteome</keyword>
<dbReference type="Pfam" id="PF00643">
    <property type="entry name" value="zf-B_box"/>
    <property type="match status" value="2"/>
</dbReference>
<evidence type="ECO:0000256" key="1">
    <source>
        <dbReference type="PROSITE-ProRule" id="PRU00024"/>
    </source>
</evidence>
<feature type="domain" description="B box-type" evidence="3">
    <location>
        <begin position="4"/>
        <end position="50"/>
    </location>
</feature>
<evidence type="ECO:0000259" key="3">
    <source>
        <dbReference type="PROSITE" id="PS50119"/>
    </source>
</evidence>
<dbReference type="InterPro" id="IPR000315">
    <property type="entry name" value="Znf_B-box"/>
</dbReference>
<dbReference type="SUPFAM" id="SSF53067">
    <property type="entry name" value="Actin-like ATPase domain"/>
    <property type="match status" value="2"/>
</dbReference>
<dbReference type="InterPro" id="IPR043129">
    <property type="entry name" value="ATPase_NBD"/>
</dbReference>
<keyword evidence="1" id="KW-0862">Zinc</keyword>
<dbReference type="GO" id="GO:0008270">
    <property type="term" value="F:zinc ion binding"/>
    <property type="evidence" value="ECO:0007669"/>
    <property type="project" value="UniProtKB-KW"/>
</dbReference>
<dbReference type="EMBL" id="UYJE01010263">
    <property type="protein sequence ID" value="VDI81480.1"/>
    <property type="molecule type" value="Genomic_DNA"/>
</dbReference>
<dbReference type="Gene3D" id="3.30.420.40">
    <property type="match status" value="1"/>
</dbReference>
<dbReference type="Gene3D" id="3.30.160.60">
    <property type="entry name" value="Classic Zinc Finger"/>
    <property type="match status" value="1"/>
</dbReference>
<sequence length="1050" mass="121537">MAQTPSKNCAICKKLAALYCYDCQQQLCLQCKQNKHDREAVYQDHNVVDIPEAGYRIFKPVPVCDVHKRIFLYYCSKCDCLTCKECMTSSHDGHNTNEIKQIADDRRQDANQITNKLKAKVEKIKKTLETIDGHHSFLIQSGCDSYIEDMEKTSVEIQQIIDDKKHIELTTAFDHRENETRDLTAKRNFFQRHHNEFADQLLKFENLLQERHDNSFFMECKGLQKEYHIMNEESEQRLSSPRQMPGFNQDTFRRVIIDEIDTQFKMGLKDLEIAVASLTKEKDEQNKELKGNQKEIENLLKELQLKKKAETELLDKNKKMKKEMEERNIREVEVLTKERDTLKEKLKGKGDEIANLSKELQLKKTEETALSDKNSKLQNEIKEKNIRLKEQKTTVVTLINESDALKEQLKGKDEEINNLSKLSLELQLKQKKEFELIEENNNLKTERIERNLRECALLKEHETAVVRHTEEMGAIKEKLKGKEEEIYKLSKLERQDTTEKIDGLLEELKEKQDKLSILSSLLQQNENENKKLKTDIEKRYLRELALFLKNVNIQNQNGRLEINSADETNDTKLEQSFPPIEENVLKNLKGNISQQRGALMIAAIEFGTTNSGWAYSFDRELKPHYPDIFIKKGWEGINGKQTVKTPTVALFDPKDKFHSFGYQAELTYAKLIEKDEASGWKYFKGFNMARFTDQTTEIGHHKRDLAPENSINQHELEDVNGATLSSLTVFSECLRFLKDDVLTSLTSTINDQVGTRNIHWIILIPAVWSKYGQQFMRLAANQAGIVNEQLSLVYEPIAVAIDCKMWQTIESIKCITSLKEQDRKNTLTTAFDTEEKFLVINCGEDIVHIAAYKSQMGNKHVEIIRPTSLQCGGKEVDNQFLDLVLEIFGVDIWHNFEKKFIFEYLEMRALFESQRSVIGSNDEDKVKIRFPAQLFHEYRLETGLEFQSVKGVMKSRDRLIFPIQVFNDIFEKPANKIAGHVKQMLQKPELAGLGTIFMAGSFSESPLLYEQMKLIFSSFNVLRPNESGLSALKGAVIVGYTPVDIHEKYL</sequence>
<proteinExistence type="predicted"/>
<dbReference type="PANTHER" id="PTHR14187:SF5">
    <property type="entry name" value="HEAT SHOCK 70 KDA PROTEIN 12A"/>
    <property type="match status" value="1"/>
</dbReference>
<feature type="coiled-coil region" evidence="2">
    <location>
        <begin position="465"/>
        <end position="535"/>
    </location>
</feature>
<accession>A0A8B6HN97</accession>
<dbReference type="Proteomes" id="UP000596742">
    <property type="component" value="Unassembled WGS sequence"/>
</dbReference>
<dbReference type="PROSITE" id="PS50119">
    <property type="entry name" value="ZF_BBOX"/>
    <property type="match status" value="2"/>
</dbReference>
<feature type="domain" description="B box-type" evidence="3">
    <location>
        <begin position="59"/>
        <end position="99"/>
    </location>
</feature>
<dbReference type="AlphaFoldDB" id="A0A8B6HN97"/>
<evidence type="ECO:0000256" key="2">
    <source>
        <dbReference type="SAM" id="Coils"/>
    </source>
</evidence>
<keyword evidence="2" id="KW-0175">Coiled coil</keyword>
<protein>
    <recommendedName>
        <fullName evidence="3">B box-type domain-containing protein</fullName>
    </recommendedName>
</protein>
<reference evidence="4" key="1">
    <citation type="submission" date="2018-11" db="EMBL/GenBank/DDBJ databases">
        <authorList>
            <person name="Alioto T."/>
            <person name="Alioto T."/>
        </authorList>
    </citation>
    <scope>NUCLEOTIDE SEQUENCE</scope>
</reference>
<evidence type="ECO:0000313" key="5">
    <source>
        <dbReference type="Proteomes" id="UP000596742"/>
    </source>
</evidence>
<feature type="coiled-coil region" evidence="2">
    <location>
        <begin position="268"/>
        <end position="432"/>
    </location>
</feature>
<keyword evidence="1" id="KW-0479">Metal-binding</keyword>
<dbReference type="SMART" id="SM00336">
    <property type="entry name" value="BBOX"/>
    <property type="match status" value="2"/>
</dbReference>
<dbReference type="CDD" id="cd10229">
    <property type="entry name" value="ASKHA_NBD_HSP70_HSPA12"/>
    <property type="match status" value="1"/>
</dbReference>
<gene>
    <name evidence="4" type="ORF">MGAL_10B056413</name>
</gene>
<dbReference type="OrthoDB" id="2963168at2759"/>
<organism evidence="4 5">
    <name type="scientific">Mytilus galloprovincialis</name>
    <name type="common">Mediterranean mussel</name>
    <dbReference type="NCBI Taxonomy" id="29158"/>
    <lineage>
        <taxon>Eukaryota</taxon>
        <taxon>Metazoa</taxon>
        <taxon>Spiralia</taxon>
        <taxon>Lophotrochozoa</taxon>
        <taxon>Mollusca</taxon>
        <taxon>Bivalvia</taxon>
        <taxon>Autobranchia</taxon>
        <taxon>Pteriomorphia</taxon>
        <taxon>Mytilida</taxon>
        <taxon>Mytiloidea</taxon>
        <taxon>Mytilidae</taxon>
        <taxon>Mytilinae</taxon>
        <taxon>Mytilus</taxon>
    </lineage>
</organism>
<evidence type="ECO:0000313" key="4">
    <source>
        <dbReference type="EMBL" id="VDI81480.1"/>
    </source>
</evidence>
<keyword evidence="1" id="KW-0863">Zinc-finger</keyword>
<dbReference type="SUPFAM" id="SSF57845">
    <property type="entry name" value="B-box zinc-binding domain"/>
    <property type="match status" value="1"/>
</dbReference>
<name>A0A8B6HN97_MYTGA</name>
<dbReference type="PANTHER" id="PTHR14187">
    <property type="entry name" value="ALPHA KINASE/ELONGATION FACTOR 2 KINASE"/>
    <property type="match status" value="1"/>
</dbReference>